<dbReference type="Proteomes" id="UP000694844">
    <property type="component" value="Chromosome 8"/>
</dbReference>
<keyword evidence="3" id="KW-1185">Reference proteome</keyword>
<dbReference type="PROSITE" id="PS50092">
    <property type="entry name" value="TSP1"/>
    <property type="match status" value="3"/>
</dbReference>
<dbReference type="Gene3D" id="2.20.100.10">
    <property type="entry name" value="Thrombospondin type-1 (TSP1) repeat"/>
    <property type="match status" value="3"/>
</dbReference>
<dbReference type="SMART" id="SM00209">
    <property type="entry name" value="TSP1"/>
    <property type="match status" value="3"/>
</dbReference>
<dbReference type="PANTHER" id="PTHR46534">
    <property type="entry name" value="IGGFC_BINDING DOMAIN-CONTAINING PROTEIN"/>
    <property type="match status" value="1"/>
</dbReference>
<evidence type="ECO:0000256" key="1">
    <source>
        <dbReference type="SAM" id="SignalP"/>
    </source>
</evidence>
<sequence>MMQLVFFLSFCVLSEMAGVASGDCQNYCDSRYTGTGTKPCTIKYTEQGTFTRGCGWLWRKRCVTGYYTKYLTKSSCCQRTCPVDGRWGSWSSWSSYMYSSSCSVTCGSGTRTFYRTRSCNRPSPKNGGSGCGGSSRDTEHRSCFIAHCIVNGGWSSWGAWRSSSTCSSTCGGGTQRFTKKRSCTNPSPQYGGSFCSGTSSRTKVRSCQAARKCPVDGAWDSWTKWNPTTPCSVTCGKGVQVYEKQRSCSSPTPKYGGKACSGPPKQTLQKTCDSKIKCPGQGAALRCDPRKCSEYGSCECSFGFYGDGFTCTGSRGRKFLVLFMENVPDPYASGNRNTIHIAGRRNFTVSMKTAKTLPSRLKGKLNKSISARSGITEIDVPIEMGTLDLKKEFKGIVVETSETVSLFSITYDGYTSDSTLILPVERLGRRYVVGSSAPYNSKLSDYNSQVAFAATEDKTIVTVTFNIADGHALVFKGKTYETGHKMEFEMNQLEDFQISHNRDLTGTIIESSKPIAVFAGNKCNKLSNYGYCSHLMDQLPPTNNLDKIFIVPPNLRNSGSVVRVVAHTKTSLQIQSDGQNTKRTLEKTRHYDLQVKDNAAAVIKADEGVLVLNFAAQLTRRGRNGGEPYMTVVPGLEQYLHQYYVAVPKGYKNYLTVIIPSKAKNSLLLNSEPIATRSIVATSSVTVPAGEEYVTMVIGVPAGAHQVETRDGTRFGLLIYGRGNGDGYGYTANMVGPGMV</sequence>
<name>A0A8B8B3X4_CRAVI</name>
<evidence type="ECO:0000313" key="4">
    <source>
        <dbReference type="RefSeq" id="XP_022297931.1"/>
    </source>
</evidence>
<evidence type="ECO:0000313" key="3">
    <source>
        <dbReference type="Proteomes" id="UP000694844"/>
    </source>
</evidence>
<protein>
    <submittedName>
        <fullName evidence="4">Hemicentin-1-like</fullName>
    </submittedName>
</protein>
<dbReference type="InterPro" id="IPR036383">
    <property type="entry name" value="TSP1_rpt_sf"/>
</dbReference>
<gene>
    <name evidence="4" type="primary">LOC111107179</name>
</gene>
<accession>A0A8B8B3X4</accession>
<dbReference type="InterPro" id="IPR035234">
    <property type="entry name" value="IgGFc-bd_N"/>
</dbReference>
<dbReference type="Pfam" id="PF00090">
    <property type="entry name" value="TSP_1"/>
    <property type="match status" value="3"/>
</dbReference>
<dbReference type="InterPro" id="IPR000884">
    <property type="entry name" value="TSP1_rpt"/>
</dbReference>
<feature type="chain" id="PRO_5034017305" evidence="1">
    <location>
        <begin position="23"/>
        <end position="740"/>
    </location>
</feature>
<dbReference type="GeneID" id="111107179"/>
<dbReference type="RefSeq" id="XP_022297931.1">
    <property type="nucleotide sequence ID" value="XM_022442223.1"/>
</dbReference>
<dbReference type="OrthoDB" id="10005154at2759"/>
<keyword evidence="1" id="KW-0732">Signal</keyword>
<proteinExistence type="predicted"/>
<feature type="domain" description="IgGFc-binding protein N-terminal" evidence="2">
    <location>
        <begin position="417"/>
        <end position="721"/>
    </location>
</feature>
<organism evidence="3 4">
    <name type="scientific">Crassostrea virginica</name>
    <name type="common">Eastern oyster</name>
    <dbReference type="NCBI Taxonomy" id="6565"/>
    <lineage>
        <taxon>Eukaryota</taxon>
        <taxon>Metazoa</taxon>
        <taxon>Spiralia</taxon>
        <taxon>Lophotrochozoa</taxon>
        <taxon>Mollusca</taxon>
        <taxon>Bivalvia</taxon>
        <taxon>Autobranchia</taxon>
        <taxon>Pteriomorphia</taxon>
        <taxon>Ostreida</taxon>
        <taxon>Ostreoidea</taxon>
        <taxon>Ostreidae</taxon>
        <taxon>Crassostrea</taxon>
    </lineage>
</organism>
<reference evidence="4" key="1">
    <citation type="submission" date="2025-08" db="UniProtKB">
        <authorList>
            <consortium name="RefSeq"/>
        </authorList>
    </citation>
    <scope>IDENTIFICATION</scope>
    <source>
        <tissue evidence="4">Whole sample</tissue>
    </source>
</reference>
<feature type="signal peptide" evidence="1">
    <location>
        <begin position="1"/>
        <end position="22"/>
    </location>
</feature>
<dbReference type="PANTHER" id="PTHR46534:SF1">
    <property type="entry name" value="IGGFC-BINDING PROTEIN N-TERMINAL DOMAIN-CONTAINING PROTEIN"/>
    <property type="match status" value="1"/>
</dbReference>
<evidence type="ECO:0000259" key="2">
    <source>
        <dbReference type="Pfam" id="PF17517"/>
    </source>
</evidence>
<dbReference type="AlphaFoldDB" id="A0A8B8B3X4"/>
<dbReference type="Pfam" id="PF17517">
    <property type="entry name" value="IgGFc_binding"/>
    <property type="match status" value="1"/>
</dbReference>
<dbReference type="KEGG" id="cvn:111107179"/>
<dbReference type="SUPFAM" id="SSF82895">
    <property type="entry name" value="TSP-1 type 1 repeat"/>
    <property type="match status" value="3"/>
</dbReference>